<keyword evidence="3" id="KW-1185">Reference proteome</keyword>
<name>A0A5J9SPU6_9POAL</name>
<comment type="caution">
    <text evidence="2">The sequence shown here is derived from an EMBL/GenBank/DDBJ whole genome shotgun (WGS) entry which is preliminary data.</text>
</comment>
<dbReference type="EMBL" id="RWGY01000522">
    <property type="protein sequence ID" value="TVU00947.1"/>
    <property type="molecule type" value="Genomic_DNA"/>
</dbReference>
<keyword evidence="1" id="KW-1133">Transmembrane helix</keyword>
<evidence type="ECO:0000313" key="2">
    <source>
        <dbReference type="EMBL" id="TVU00947.1"/>
    </source>
</evidence>
<keyword evidence="1" id="KW-0472">Membrane</keyword>
<evidence type="ECO:0000256" key="1">
    <source>
        <dbReference type="SAM" id="Phobius"/>
    </source>
</evidence>
<dbReference type="Gramene" id="TVU00947">
    <property type="protein sequence ID" value="TVU00947"/>
    <property type="gene ID" value="EJB05_53604"/>
</dbReference>
<proteinExistence type="predicted"/>
<sequence>MDHDQTTAIVPAAFAGLDSDRAFLRRKLSVAGLAMASSAVTAMAGDSGPELCCSMLALFLLGMSMVTFAVLRE</sequence>
<feature type="non-terminal residue" evidence="2">
    <location>
        <position position="1"/>
    </location>
</feature>
<accession>A0A5J9SPU6</accession>
<evidence type="ECO:0000313" key="3">
    <source>
        <dbReference type="Proteomes" id="UP000324897"/>
    </source>
</evidence>
<protein>
    <submittedName>
        <fullName evidence="2">Uncharacterized protein</fullName>
    </submittedName>
</protein>
<keyword evidence="1" id="KW-0812">Transmembrane</keyword>
<dbReference type="Proteomes" id="UP000324897">
    <property type="component" value="Unassembled WGS sequence"/>
</dbReference>
<dbReference type="AlphaFoldDB" id="A0A5J9SPU6"/>
<reference evidence="2 3" key="1">
    <citation type="journal article" date="2019" name="Sci. Rep.">
        <title>A high-quality genome of Eragrostis curvula grass provides insights into Poaceae evolution and supports new strategies to enhance forage quality.</title>
        <authorList>
            <person name="Carballo J."/>
            <person name="Santos B.A.C.M."/>
            <person name="Zappacosta D."/>
            <person name="Garbus I."/>
            <person name="Selva J.P."/>
            <person name="Gallo C.A."/>
            <person name="Diaz A."/>
            <person name="Albertini E."/>
            <person name="Caccamo M."/>
            <person name="Echenique V."/>
        </authorList>
    </citation>
    <scope>NUCLEOTIDE SEQUENCE [LARGE SCALE GENOMIC DNA]</scope>
    <source>
        <strain evidence="3">cv. Victoria</strain>
        <tissue evidence="2">Leaf</tissue>
    </source>
</reference>
<feature type="transmembrane region" description="Helical" evidence="1">
    <location>
        <begin position="51"/>
        <end position="71"/>
    </location>
</feature>
<organism evidence="2 3">
    <name type="scientific">Eragrostis curvula</name>
    <name type="common">weeping love grass</name>
    <dbReference type="NCBI Taxonomy" id="38414"/>
    <lineage>
        <taxon>Eukaryota</taxon>
        <taxon>Viridiplantae</taxon>
        <taxon>Streptophyta</taxon>
        <taxon>Embryophyta</taxon>
        <taxon>Tracheophyta</taxon>
        <taxon>Spermatophyta</taxon>
        <taxon>Magnoliopsida</taxon>
        <taxon>Liliopsida</taxon>
        <taxon>Poales</taxon>
        <taxon>Poaceae</taxon>
        <taxon>PACMAD clade</taxon>
        <taxon>Chloridoideae</taxon>
        <taxon>Eragrostideae</taxon>
        <taxon>Eragrostidinae</taxon>
        <taxon>Eragrostis</taxon>
    </lineage>
</organism>
<feature type="transmembrane region" description="Helical" evidence="1">
    <location>
        <begin position="28"/>
        <end position="45"/>
    </location>
</feature>
<gene>
    <name evidence="2" type="ORF">EJB05_53604</name>
</gene>